<dbReference type="PANTHER" id="PTHR32248:SF4">
    <property type="entry name" value="RNA POLYMERASE SIGMA-54 FACTOR"/>
    <property type="match status" value="1"/>
</dbReference>
<keyword evidence="3" id="KW-0808">Transferase</keyword>
<dbReference type="EMBL" id="CP015756">
    <property type="protein sequence ID" value="APC42086.1"/>
    <property type="molecule type" value="Genomic_DNA"/>
</dbReference>
<evidence type="ECO:0000256" key="7">
    <source>
        <dbReference type="ARBA" id="ARBA00023125"/>
    </source>
</evidence>
<dbReference type="InterPro" id="IPR038709">
    <property type="entry name" value="RpoN_core-bd_sf"/>
</dbReference>
<dbReference type="KEGG" id="ceu:A7L45_19510"/>
<dbReference type="GO" id="GO:0001216">
    <property type="term" value="F:DNA-binding transcription activator activity"/>
    <property type="evidence" value="ECO:0007669"/>
    <property type="project" value="InterPro"/>
</dbReference>
<keyword evidence="12" id="KW-1185">Reference proteome</keyword>
<dbReference type="InterPro" id="IPR007046">
    <property type="entry name" value="RNA_pol_sigma_54_core-bd"/>
</dbReference>
<dbReference type="PIRSF" id="PIRSF000774">
    <property type="entry name" value="RpoN"/>
    <property type="match status" value="1"/>
</dbReference>
<dbReference type="GO" id="GO:0006352">
    <property type="term" value="P:DNA-templated transcription initiation"/>
    <property type="evidence" value="ECO:0007669"/>
    <property type="project" value="InterPro"/>
</dbReference>
<accession>A0A1J0GMG7</accession>
<dbReference type="GO" id="GO:0003677">
    <property type="term" value="F:DNA binding"/>
    <property type="evidence" value="ECO:0007669"/>
    <property type="project" value="UniProtKB-KW"/>
</dbReference>
<dbReference type="Pfam" id="PF04552">
    <property type="entry name" value="Sigma54_DBD"/>
    <property type="match status" value="1"/>
</dbReference>
<comment type="similarity">
    <text evidence="1">Belongs to the sigma-54 factor family.</text>
</comment>
<dbReference type="GO" id="GO:0016779">
    <property type="term" value="F:nucleotidyltransferase activity"/>
    <property type="evidence" value="ECO:0007669"/>
    <property type="project" value="UniProtKB-KW"/>
</dbReference>
<dbReference type="InterPro" id="IPR000394">
    <property type="entry name" value="RNA_pol_sigma_54"/>
</dbReference>
<evidence type="ECO:0000259" key="10">
    <source>
        <dbReference type="Pfam" id="PF04963"/>
    </source>
</evidence>
<evidence type="ECO:0000313" key="11">
    <source>
        <dbReference type="EMBL" id="APC42086.1"/>
    </source>
</evidence>
<dbReference type="PANTHER" id="PTHR32248">
    <property type="entry name" value="RNA POLYMERASE SIGMA-54 FACTOR"/>
    <property type="match status" value="1"/>
</dbReference>
<keyword evidence="5" id="KW-0805">Transcription regulation</keyword>
<dbReference type="OrthoDB" id="9814402at2"/>
<dbReference type="Pfam" id="PF04963">
    <property type="entry name" value="Sigma54_CBD"/>
    <property type="match status" value="1"/>
</dbReference>
<sequence>MNINFGLNLVQEQKLIMTQEMQMSVKLLQMSAQELGQYVNKEMQENPVLEEKDLQNSKSNDYDVNDYKEIIKYLDKDGYKVKNNATRNDGDEVSPFYYIAEEKSLKDYIKQQIGELTQKSDILSICKYMAENLDDKGYLSASLPDICKELGISNKKAEIALSIFQSLDPEGIGARNLRECLIIQLYNLGMDDENICKIINDYLELLAENKYSEIAKKLKINISDVQKYGDIIKNLEPKPSRGFYTGETVKYVVPDAYINKIDDQYVISMNEDVLPKLNINNLYKEIIKDEKDTEAVEYVKDKLNSAMFLIKSIEQRKNTVYRVLEEILEVQREYFDRGVEYLKPMTLKIIANNLEMHESTISRAIREKYVSINDGKVVKIKDFFTNGITSGIGGEDISTINIKKNIKELVESEDTKKPMSDQSICNRLNAEGVNISRRTVAKYREELEIKSSNKRKRF</sequence>
<proteinExistence type="inferred from homology"/>
<feature type="domain" description="RNA polymerase sigma factor 54 core-binding" evidence="10">
    <location>
        <begin position="99"/>
        <end position="283"/>
    </location>
</feature>
<dbReference type="InterPro" id="IPR007634">
    <property type="entry name" value="RNA_pol_sigma_54_DNA-bd"/>
</dbReference>
<evidence type="ECO:0000256" key="2">
    <source>
        <dbReference type="ARBA" id="ARBA00022478"/>
    </source>
</evidence>
<dbReference type="AlphaFoldDB" id="A0A1J0GMG7"/>
<dbReference type="GO" id="GO:0016987">
    <property type="term" value="F:sigma factor activity"/>
    <property type="evidence" value="ECO:0007669"/>
    <property type="project" value="UniProtKB-KW"/>
</dbReference>
<evidence type="ECO:0000256" key="1">
    <source>
        <dbReference type="ARBA" id="ARBA00008798"/>
    </source>
</evidence>
<reference evidence="12" key="1">
    <citation type="journal article" date="2016" name="Front. Microbiol.">
        <title>Complete Genome Sequence of Clostridium estertheticum DSM 8809, a Microbe Identified in Spoiled Vacuum Packed Beef.</title>
        <authorList>
            <person name="Yu Z."/>
            <person name="Gunn L."/>
            <person name="Brennan E."/>
            <person name="Reid R."/>
            <person name="Wall P.G."/>
            <person name="Gaora O.P."/>
            <person name="Hurley D."/>
            <person name="Bolton D."/>
            <person name="Fanning S."/>
        </authorList>
    </citation>
    <scope>NUCLEOTIDE SEQUENCE [LARGE SCALE GENOMIC DNA]</scope>
    <source>
        <strain evidence="12">DSM 8809</strain>
    </source>
</reference>
<dbReference type="PROSITE" id="PS00718">
    <property type="entry name" value="SIGMA54_2"/>
    <property type="match status" value="1"/>
</dbReference>
<dbReference type="Proteomes" id="UP000182569">
    <property type="component" value="Chromosome"/>
</dbReference>
<evidence type="ECO:0000256" key="6">
    <source>
        <dbReference type="ARBA" id="ARBA00023082"/>
    </source>
</evidence>
<dbReference type="GO" id="GO:0000428">
    <property type="term" value="C:DNA-directed RNA polymerase complex"/>
    <property type="evidence" value="ECO:0007669"/>
    <property type="project" value="UniProtKB-KW"/>
</dbReference>
<keyword evidence="7" id="KW-0238">DNA-binding</keyword>
<evidence type="ECO:0000256" key="3">
    <source>
        <dbReference type="ARBA" id="ARBA00022679"/>
    </source>
</evidence>
<feature type="domain" description="RNA polymerase sigma factor 54 DNA-binding" evidence="9">
    <location>
        <begin position="297"/>
        <end position="457"/>
    </location>
</feature>
<dbReference type="Gene3D" id="1.10.10.1330">
    <property type="entry name" value="RNA polymerase sigma-54 factor, core-binding domain"/>
    <property type="match status" value="1"/>
</dbReference>
<evidence type="ECO:0000313" key="12">
    <source>
        <dbReference type="Proteomes" id="UP000182569"/>
    </source>
</evidence>
<dbReference type="Pfam" id="PF00309">
    <property type="entry name" value="Sigma54_AID"/>
    <property type="match status" value="1"/>
</dbReference>
<evidence type="ECO:0000256" key="5">
    <source>
        <dbReference type="ARBA" id="ARBA00023015"/>
    </source>
</evidence>
<name>A0A1J0GMG7_9CLOT</name>
<gene>
    <name evidence="11" type="ORF">A7L45_19510</name>
</gene>
<dbReference type="PRINTS" id="PR00045">
    <property type="entry name" value="SIGMA54FCT"/>
</dbReference>
<protein>
    <submittedName>
        <fullName evidence="11">RNA polymerase factor sigma-54</fullName>
    </submittedName>
</protein>
<dbReference type="PROSITE" id="PS50044">
    <property type="entry name" value="SIGMA54_3"/>
    <property type="match status" value="1"/>
</dbReference>
<evidence type="ECO:0000256" key="8">
    <source>
        <dbReference type="ARBA" id="ARBA00023163"/>
    </source>
</evidence>
<evidence type="ECO:0000259" key="9">
    <source>
        <dbReference type="Pfam" id="PF04552"/>
    </source>
</evidence>
<evidence type="ECO:0000256" key="4">
    <source>
        <dbReference type="ARBA" id="ARBA00022695"/>
    </source>
</evidence>
<keyword evidence="4" id="KW-0548">Nucleotidyltransferase</keyword>
<dbReference type="Gene3D" id="1.10.10.60">
    <property type="entry name" value="Homeodomain-like"/>
    <property type="match status" value="1"/>
</dbReference>
<keyword evidence="8" id="KW-0804">Transcription</keyword>
<keyword evidence="6" id="KW-0731">Sigma factor</keyword>
<organism evidence="11 12">
    <name type="scientific">Clostridium estertheticum subsp. estertheticum</name>
    <dbReference type="NCBI Taxonomy" id="1552"/>
    <lineage>
        <taxon>Bacteria</taxon>
        <taxon>Bacillati</taxon>
        <taxon>Bacillota</taxon>
        <taxon>Clostridia</taxon>
        <taxon>Eubacteriales</taxon>
        <taxon>Clostridiaceae</taxon>
        <taxon>Clostridium</taxon>
    </lineage>
</organism>
<keyword evidence="2" id="KW-0240">DNA-directed RNA polymerase</keyword>
<dbReference type="PROSITE" id="PS00717">
    <property type="entry name" value="SIGMA54_1"/>
    <property type="match status" value="1"/>
</dbReference>
<dbReference type="STRING" id="1552.A7L45_19510"/>
<dbReference type="NCBIfam" id="TIGR02395">
    <property type="entry name" value="rpoN_sigma"/>
    <property type="match status" value="1"/>
</dbReference>